<organism evidence="1">
    <name type="scientific">marine sediment metagenome</name>
    <dbReference type="NCBI Taxonomy" id="412755"/>
    <lineage>
        <taxon>unclassified sequences</taxon>
        <taxon>metagenomes</taxon>
        <taxon>ecological metagenomes</taxon>
    </lineage>
</organism>
<proteinExistence type="predicted"/>
<evidence type="ECO:0008006" key="2">
    <source>
        <dbReference type="Google" id="ProtNLM"/>
    </source>
</evidence>
<comment type="caution">
    <text evidence="1">The sequence shown here is derived from an EMBL/GenBank/DDBJ whole genome shotgun (WGS) entry which is preliminary data.</text>
</comment>
<dbReference type="EMBL" id="LAZR01001905">
    <property type="protein sequence ID" value="KKN37271.1"/>
    <property type="molecule type" value="Genomic_DNA"/>
</dbReference>
<sequence length="227" mass="25610">MGDTDVFNWAVPDELGVPSDKLRARVDFYHQAVVLNLYDEEITTTRLVSAMDVAHALSNDLAFGTGLLPPGTIWWRNTRAGPVYAIYVEPKIWRVALQTSINKAARRFNLPLPGLIFLATPGREPWVYAVKKKPTKDTDGVYHAPLCNLHPNGRSCAGDHRYPTRSADIVHSFFTSFFTASANLSSRSVKYPRNIVQLWEFLDNKKRFPTGDLVPLGTIKDLLYMEM</sequence>
<accession>A0A0F9SK60</accession>
<protein>
    <recommendedName>
        <fullName evidence="2">PRTRC system protein B</fullName>
    </recommendedName>
</protein>
<reference evidence="1" key="1">
    <citation type="journal article" date="2015" name="Nature">
        <title>Complex archaea that bridge the gap between prokaryotes and eukaryotes.</title>
        <authorList>
            <person name="Spang A."/>
            <person name="Saw J.H."/>
            <person name="Jorgensen S.L."/>
            <person name="Zaremba-Niedzwiedzka K."/>
            <person name="Martijn J."/>
            <person name="Lind A.E."/>
            <person name="van Eijk R."/>
            <person name="Schleper C."/>
            <person name="Guy L."/>
            <person name="Ettema T.J."/>
        </authorList>
    </citation>
    <scope>NUCLEOTIDE SEQUENCE</scope>
</reference>
<name>A0A0F9SK60_9ZZZZ</name>
<evidence type="ECO:0000313" key="1">
    <source>
        <dbReference type="EMBL" id="KKN37271.1"/>
    </source>
</evidence>
<dbReference type="AlphaFoldDB" id="A0A0F9SK60"/>
<dbReference type="InterPro" id="IPR032787">
    <property type="entry name" value="Prok-E2_D"/>
</dbReference>
<dbReference type="Pfam" id="PF14460">
    <property type="entry name" value="Prok-E2_D"/>
    <property type="match status" value="1"/>
</dbReference>
<gene>
    <name evidence="1" type="ORF">LCGC14_0765090</name>
</gene>